<dbReference type="Proteomes" id="UP000199144">
    <property type="component" value="Unassembled WGS sequence"/>
</dbReference>
<dbReference type="GO" id="GO:0140359">
    <property type="term" value="F:ABC-type transporter activity"/>
    <property type="evidence" value="ECO:0007669"/>
    <property type="project" value="InterPro"/>
</dbReference>
<dbReference type="SUPFAM" id="SSF90123">
    <property type="entry name" value="ABC transporter transmembrane region"/>
    <property type="match status" value="1"/>
</dbReference>
<feature type="transmembrane region" description="Helical" evidence="9">
    <location>
        <begin position="88"/>
        <end position="113"/>
    </location>
</feature>
<dbReference type="SMART" id="SM00382">
    <property type="entry name" value="AAA"/>
    <property type="match status" value="1"/>
</dbReference>
<dbReference type="STRING" id="254406.SAMN04488042_106154"/>
<dbReference type="PANTHER" id="PTHR24221:SF632">
    <property type="entry name" value="ATP-DEPENDENT LIPID A-CORE FLIPPASE"/>
    <property type="match status" value="1"/>
</dbReference>
<dbReference type="GO" id="GO:0005886">
    <property type="term" value="C:plasma membrane"/>
    <property type="evidence" value="ECO:0007669"/>
    <property type="project" value="UniProtKB-SubCell"/>
</dbReference>
<dbReference type="InterPro" id="IPR027417">
    <property type="entry name" value="P-loop_NTPase"/>
</dbReference>
<keyword evidence="3" id="KW-1003">Cell membrane</keyword>
<evidence type="ECO:0000256" key="2">
    <source>
        <dbReference type="ARBA" id="ARBA00022448"/>
    </source>
</evidence>
<gene>
    <name evidence="12" type="ORF">SAMN04488042_106154</name>
</gene>
<protein>
    <submittedName>
        <fullName evidence="12">ABC-type multidrug transport system, ATPase and permease component</fullName>
    </submittedName>
</protein>
<feature type="transmembrane region" description="Helical" evidence="9">
    <location>
        <begin position="163"/>
        <end position="185"/>
    </location>
</feature>
<dbReference type="InterPro" id="IPR039421">
    <property type="entry name" value="Type_1_exporter"/>
</dbReference>
<dbReference type="Gene3D" id="3.40.50.300">
    <property type="entry name" value="P-loop containing nucleotide triphosphate hydrolases"/>
    <property type="match status" value="1"/>
</dbReference>
<sequence>MSGPSNRFSGRGFDFSLWRRGISLLDSRERRAAWLVLGVVILSAISAAVMVGSILPFLTVLSDPSRIVSNSQLAWAYERFSFSSQYQFIIALGVASIAMIVLANAMQMLRVYVVSRYTMMRNHSISHRLLAHYLHQPYEFFLASNSSDLSSRILQESTQVVQFFLRPATEVISAVFTLVMVLSVVIWVDPIIAFLAIAILGSAFVLALLLSSRRLSKLGNDRNAANKERFKVAGEALTGIKDIKLLDSEHVFLSRFDRHSLRMAHSNVDKNVLTQLPPYLIQTIMFSGVILMCMLMLDPDAADPAGEIKNLVPTLGVLGLAAQRLMPELSRLFSNVGLLRYGRAAVDAVYEGMRVGSDDPSGEEDGGELLPFRSELVLDKIGYRYPNAEHAGLEGVSLKVRAGERIGVVGTSGAGKTTLADVLLGLLRPETGELRVDGRPVTEGRLPAWRRTVGYVPQDIYLLDASVAENIAFGLPPRKIDRSRVEAAARLAQLDAFVKSDLPQGYDTLIGERGLRLSGGQRQRIGIARALYRDADLIVFDEATSALDNVTEKEVMAATDGLPGEKTVMLIAHRLSTVRGCDRILVLDDGRVAGFDTWECLEADNAIFRKLIHAEGHS</sequence>
<feature type="domain" description="ABC transmembrane type-1" evidence="11">
    <location>
        <begin position="57"/>
        <end position="292"/>
    </location>
</feature>
<accession>A0A1I4Q3G3</accession>
<dbReference type="GO" id="GO:0034040">
    <property type="term" value="F:ATPase-coupled lipid transmembrane transporter activity"/>
    <property type="evidence" value="ECO:0007669"/>
    <property type="project" value="TreeGrafter"/>
</dbReference>
<dbReference type="Gene3D" id="1.20.1560.10">
    <property type="entry name" value="ABC transporter type 1, transmembrane domain"/>
    <property type="match status" value="1"/>
</dbReference>
<feature type="transmembrane region" description="Helical" evidence="9">
    <location>
        <begin position="191"/>
        <end position="210"/>
    </location>
</feature>
<dbReference type="AlphaFoldDB" id="A0A1I4Q3G3"/>
<dbReference type="SUPFAM" id="SSF52540">
    <property type="entry name" value="P-loop containing nucleoside triphosphate hydrolases"/>
    <property type="match status" value="1"/>
</dbReference>
<dbReference type="InterPro" id="IPR017871">
    <property type="entry name" value="ABC_transporter-like_CS"/>
</dbReference>
<keyword evidence="2" id="KW-0813">Transport</keyword>
<evidence type="ECO:0000256" key="8">
    <source>
        <dbReference type="ARBA" id="ARBA00023136"/>
    </source>
</evidence>
<dbReference type="PROSITE" id="PS00211">
    <property type="entry name" value="ABC_TRANSPORTER_1"/>
    <property type="match status" value="1"/>
</dbReference>
<dbReference type="FunFam" id="3.40.50.300:FF:000299">
    <property type="entry name" value="ABC transporter ATP-binding protein/permease"/>
    <property type="match status" value="1"/>
</dbReference>
<dbReference type="InterPro" id="IPR036640">
    <property type="entry name" value="ABC1_TM_sf"/>
</dbReference>
<keyword evidence="4 9" id="KW-0812">Transmembrane</keyword>
<evidence type="ECO:0000256" key="7">
    <source>
        <dbReference type="ARBA" id="ARBA00022989"/>
    </source>
</evidence>
<evidence type="ECO:0000256" key="3">
    <source>
        <dbReference type="ARBA" id="ARBA00022475"/>
    </source>
</evidence>
<keyword evidence="5" id="KW-0547">Nucleotide-binding</keyword>
<dbReference type="Pfam" id="PF00005">
    <property type="entry name" value="ABC_tran"/>
    <property type="match status" value="1"/>
</dbReference>
<dbReference type="RefSeq" id="WP_093094613.1">
    <property type="nucleotide sequence ID" value="NZ_FOTQ01000006.1"/>
</dbReference>
<dbReference type="InterPro" id="IPR003593">
    <property type="entry name" value="AAA+_ATPase"/>
</dbReference>
<feature type="transmembrane region" description="Helical" evidence="9">
    <location>
        <begin position="279"/>
        <end position="297"/>
    </location>
</feature>
<evidence type="ECO:0000256" key="9">
    <source>
        <dbReference type="SAM" id="Phobius"/>
    </source>
</evidence>
<name>A0A1I4Q3G3_9RHOB</name>
<dbReference type="Pfam" id="PF00664">
    <property type="entry name" value="ABC_membrane"/>
    <property type="match status" value="1"/>
</dbReference>
<keyword evidence="13" id="KW-1185">Reference proteome</keyword>
<evidence type="ECO:0000256" key="5">
    <source>
        <dbReference type="ARBA" id="ARBA00022741"/>
    </source>
</evidence>
<evidence type="ECO:0000256" key="6">
    <source>
        <dbReference type="ARBA" id="ARBA00022840"/>
    </source>
</evidence>
<organism evidence="12 13">
    <name type="scientific">Shimia aestuarii</name>
    <dbReference type="NCBI Taxonomy" id="254406"/>
    <lineage>
        <taxon>Bacteria</taxon>
        <taxon>Pseudomonadati</taxon>
        <taxon>Pseudomonadota</taxon>
        <taxon>Alphaproteobacteria</taxon>
        <taxon>Rhodobacterales</taxon>
        <taxon>Roseobacteraceae</taxon>
    </lineage>
</organism>
<keyword evidence="6" id="KW-0067">ATP-binding</keyword>
<evidence type="ECO:0000256" key="4">
    <source>
        <dbReference type="ARBA" id="ARBA00022692"/>
    </source>
</evidence>
<dbReference type="PANTHER" id="PTHR24221">
    <property type="entry name" value="ATP-BINDING CASSETTE SUB-FAMILY B"/>
    <property type="match status" value="1"/>
</dbReference>
<reference evidence="12 13" key="1">
    <citation type="submission" date="2016-10" db="EMBL/GenBank/DDBJ databases">
        <authorList>
            <person name="de Groot N.N."/>
        </authorList>
    </citation>
    <scope>NUCLEOTIDE SEQUENCE [LARGE SCALE GENOMIC DNA]</scope>
    <source>
        <strain evidence="12 13">DSM 15283</strain>
    </source>
</reference>
<dbReference type="InterPro" id="IPR003439">
    <property type="entry name" value="ABC_transporter-like_ATP-bd"/>
</dbReference>
<proteinExistence type="predicted"/>
<dbReference type="GO" id="GO:0005524">
    <property type="term" value="F:ATP binding"/>
    <property type="evidence" value="ECO:0007669"/>
    <property type="project" value="UniProtKB-KW"/>
</dbReference>
<dbReference type="OrthoDB" id="5288711at2"/>
<dbReference type="GO" id="GO:0016887">
    <property type="term" value="F:ATP hydrolysis activity"/>
    <property type="evidence" value="ECO:0007669"/>
    <property type="project" value="InterPro"/>
</dbReference>
<evidence type="ECO:0000259" key="11">
    <source>
        <dbReference type="PROSITE" id="PS50929"/>
    </source>
</evidence>
<evidence type="ECO:0000256" key="1">
    <source>
        <dbReference type="ARBA" id="ARBA00004651"/>
    </source>
</evidence>
<evidence type="ECO:0000313" key="12">
    <source>
        <dbReference type="EMBL" id="SFM34180.1"/>
    </source>
</evidence>
<dbReference type="PROSITE" id="PS50893">
    <property type="entry name" value="ABC_TRANSPORTER_2"/>
    <property type="match status" value="1"/>
</dbReference>
<evidence type="ECO:0000259" key="10">
    <source>
        <dbReference type="PROSITE" id="PS50893"/>
    </source>
</evidence>
<dbReference type="EMBL" id="FOTQ01000006">
    <property type="protein sequence ID" value="SFM34180.1"/>
    <property type="molecule type" value="Genomic_DNA"/>
</dbReference>
<keyword evidence="8 9" id="KW-0472">Membrane</keyword>
<feature type="transmembrane region" description="Helical" evidence="9">
    <location>
        <begin position="32"/>
        <end position="55"/>
    </location>
</feature>
<dbReference type="PROSITE" id="PS50929">
    <property type="entry name" value="ABC_TM1F"/>
    <property type="match status" value="1"/>
</dbReference>
<feature type="domain" description="ABC transporter" evidence="10">
    <location>
        <begin position="376"/>
        <end position="614"/>
    </location>
</feature>
<comment type="subcellular location">
    <subcellularLocation>
        <location evidence="1">Cell membrane</location>
        <topology evidence="1">Multi-pass membrane protein</topology>
    </subcellularLocation>
</comment>
<evidence type="ECO:0000313" key="13">
    <source>
        <dbReference type="Proteomes" id="UP000199144"/>
    </source>
</evidence>
<dbReference type="InterPro" id="IPR011527">
    <property type="entry name" value="ABC1_TM_dom"/>
</dbReference>
<keyword evidence="7 9" id="KW-1133">Transmembrane helix</keyword>